<dbReference type="Pfam" id="PF00560">
    <property type="entry name" value="LRR_1"/>
    <property type="match status" value="3"/>
</dbReference>
<evidence type="ECO:0000256" key="4">
    <source>
        <dbReference type="SAM" id="MobiDB-lite"/>
    </source>
</evidence>
<keyword evidence="6" id="KW-0732">Signal</keyword>
<evidence type="ECO:0000256" key="1">
    <source>
        <dbReference type="ARBA" id="ARBA00022614"/>
    </source>
</evidence>
<evidence type="ECO:0000256" key="5">
    <source>
        <dbReference type="SAM" id="Phobius"/>
    </source>
</evidence>
<dbReference type="PANTHER" id="PTHR33868">
    <property type="entry name" value="EXPRESSED PROTEIN"/>
    <property type="match status" value="1"/>
</dbReference>
<dbReference type="InterPro" id="IPR001611">
    <property type="entry name" value="Leu-rich_rpt"/>
</dbReference>
<sequence>MAEPPKPKPPFFLILLLLLLSYAISTFSLSATVPPSIVDTPLPSPAPATKPKPSSPPPAPETKPKPSAPSSSTLDPKQFTALESLSIPLGRDPCAFPSLDNATLCDSAKPFRHLLALRLVNCSDEVEMSATALKALATLKDLVFYNCPIEPVRFPSALASSLTSFTCVKSLRSLTGVWLSRLQNLTRLTVAGVTVNASGPAIILSNMKHLTSVTITSTNLTGFLPKKWHLNITSIDLSGNRLRGRMPIAITRLSDLQFLNLSSNQLAGELPTTLGDLISLRTLSLAGNSLSGRVPESLSAMPFLVHLDLSSNQFNGTVPRFISEMKHLKYLNLERNNFQGVMPFNASFIKRLAVFKGWVLEVNARVRSMEPYAIEPEKMAAAEARAAWQRTANRCFVQEDAKRAPKLACCSSSSSRSHSNGDAPCGPDHPVSNFVPLNWNTTQSNLPPDTKWWLQLQPNFTYQKDVGSEKILVSDAELKSMKDEPALPIPKYNVEAHVRLGNGEQAAWMPEAGVPPLKATNCKPQQPVNEKNGIGELRYLDEDLMDWEPIDLLLSDQTEKSFSAGETAWMGSEKVEPWWRTTDENELASLVAQKSLEHVENCDLPRPQKTNVSWGPFMGLESFHSDEIFRSSLDQKMYDGICNAVDYSELSTTKSMDQEHFSCHKVVHSAKDSERPNSVIMDSCKICTDKGPAKNVYATESDPSKSQLLEALRHSQTRAREAEKAAQQAYSEKEHIVKLFLRQASQLFACKQWLQLLQLETLYLQLKAKDHQISALFPVLPWMPPKSKLRKGASRKGRPHKCDIGRCAVAFAVGLSLAGAGLLLGWTLGWLFPSF</sequence>
<evidence type="ECO:0000313" key="7">
    <source>
        <dbReference type="EMBL" id="KAG9448212.1"/>
    </source>
</evidence>
<evidence type="ECO:0000256" key="2">
    <source>
        <dbReference type="ARBA" id="ARBA00022737"/>
    </source>
</evidence>
<feature type="coiled-coil region" evidence="3">
    <location>
        <begin position="705"/>
        <end position="732"/>
    </location>
</feature>
<feature type="chain" id="PRO_5043518452" evidence="6">
    <location>
        <begin position="26"/>
        <end position="835"/>
    </location>
</feature>
<protein>
    <submittedName>
        <fullName evidence="7">Uncharacterized protein</fullName>
    </submittedName>
</protein>
<proteinExistence type="predicted"/>
<comment type="caution">
    <text evidence="7">The sequence shown here is derived from an EMBL/GenBank/DDBJ whole genome shotgun (WGS) entry which is preliminary data.</text>
</comment>
<dbReference type="PANTHER" id="PTHR33868:SF2">
    <property type="entry name" value="EXPRESSED PROTEIN"/>
    <property type="match status" value="1"/>
</dbReference>
<feature type="compositionally biased region" description="Pro residues" evidence="4">
    <location>
        <begin position="42"/>
        <end position="61"/>
    </location>
</feature>
<name>A0AAV7EKV5_ARIFI</name>
<keyword evidence="5" id="KW-1133">Transmembrane helix</keyword>
<dbReference type="Proteomes" id="UP000825729">
    <property type="component" value="Unassembled WGS sequence"/>
</dbReference>
<feature type="transmembrane region" description="Helical" evidence="5">
    <location>
        <begin position="808"/>
        <end position="832"/>
    </location>
</feature>
<organism evidence="7 8">
    <name type="scientific">Aristolochia fimbriata</name>
    <name type="common">White veined hardy Dutchman's pipe vine</name>
    <dbReference type="NCBI Taxonomy" id="158543"/>
    <lineage>
        <taxon>Eukaryota</taxon>
        <taxon>Viridiplantae</taxon>
        <taxon>Streptophyta</taxon>
        <taxon>Embryophyta</taxon>
        <taxon>Tracheophyta</taxon>
        <taxon>Spermatophyta</taxon>
        <taxon>Magnoliopsida</taxon>
        <taxon>Magnoliidae</taxon>
        <taxon>Piperales</taxon>
        <taxon>Aristolochiaceae</taxon>
        <taxon>Aristolochia</taxon>
    </lineage>
</organism>
<dbReference type="EMBL" id="JAINDJ010000005">
    <property type="protein sequence ID" value="KAG9448212.1"/>
    <property type="molecule type" value="Genomic_DNA"/>
</dbReference>
<keyword evidence="5" id="KW-0472">Membrane</keyword>
<dbReference type="FunFam" id="3.80.10.10:FF:000383">
    <property type="entry name" value="Leucine-rich repeat receptor protein kinase EMS1"/>
    <property type="match status" value="1"/>
</dbReference>
<keyword evidence="8" id="KW-1185">Reference proteome</keyword>
<dbReference type="Gene3D" id="3.80.10.10">
    <property type="entry name" value="Ribonuclease Inhibitor"/>
    <property type="match status" value="1"/>
</dbReference>
<reference evidence="7 8" key="1">
    <citation type="submission" date="2021-07" db="EMBL/GenBank/DDBJ databases">
        <title>The Aristolochia fimbriata genome: insights into angiosperm evolution, floral development and chemical biosynthesis.</title>
        <authorList>
            <person name="Jiao Y."/>
        </authorList>
    </citation>
    <scope>NUCLEOTIDE SEQUENCE [LARGE SCALE GENOMIC DNA]</scope>
    <source>
        <strain evidence="7">IBCAS-2021</strain>
        <tissue evidence="7">Leaf</tissue>
    </source>
</reference>
<evidence type="ECO:0000256" key="6">
    <source>
        <dbReference type="SAM" id="SignalP"/>
    </source>
</evidence>
<dbReference type="InterPro" id="IPR032675">
    <property type="entry name" value="LRR_dom_sf"/>
</dbReference>
<dbReference type="SUPFAM" id="SSF52058">
    <property type="entry name" value="L domain-like"/>
    <property type="match status" value="1"/>
</dbReference>
<keyword evidence="5" id="KW-0812">Transmembrane</keyword>
<keyword evidence="3" id="KW-0175">Coiled coil</keyword>
<evidence type="ECO:0000256" key="3">
    <source>
        <dbReference type="SAM" id="Coils"/>
    </source>
</evidence>
<keyword evidence="2" id="KW-0677">Repeat</keyword>
<keyword evidence="1" id="KW-0433">Leucine-rich repeat</keyword>
<evidence type="ECO:0000313" key="8">
    <source>
        <dbReference type="Proteomes" id="UP000825729"/>
    </source>
</evidence>
<gene>
    <name evidence="7" type="ORF">H6P81_014340</name>
</gene>
<dbReference type="AlphaFoldDB" id="A0AAV7EKV5"/>
<accession>A0AAV7EKV5</accession>
<feature type="region of interest" description="Disordered" evidence="4">
    <location>
        <begin position="42"/>
        <end position="75"/>
    </location>
</feature>
<feature type="signal peptide" evidence="6">
    <location>
        <begin position="1"/>
        <end position="25"/>
    </location>
</feature>